<dbReference type="PANTHER" id="PTHR43537">
    <property type="entry name" value="TRANSCRIPTIONAL REGULATOR, GNTR FAMILY"/>
    <property type="match status" value="1"/>
</dbReference>
<evidence type="ECO:0000259" key="4">
    <source>
        <dbReference type="PROSITE" id="PS50949"/>
    </source>
</evidence>
<feature type="domain" description="HTH gntR-type" evidence="4">
    <location>
        <begin position="19"/>
        <end position="87"/>
    </location>
</feature>
<keyword evidence="3" id="KW-0804">Transcription</keyword>
<dbReference type="GO" id="GO:0003677">
    <property type="term" value="F:DNA binding"/>
    <property type="evidence" value="ECO:0007669"/>
    <property type="project" value="UniProtKB-KW"/>
</dbReference>
<dbReference type="InterPro" id="IPR036388">
    <property type="entry name" value="WH-like_DNA-bd_sf"/>
</dbReference>
<evidence type="ECO:0000313" key="6">
    <source>
        <dbReference type="Proteomes" id="UP000243719"/>
    </source>
</evidence>
<dbReference type="SMART" id="SM00895">
    <property type="entry name" value="FCD"/>
    <property type="match status" value="1"/>
</dbReference>
<sequence length="269" mass="29544">MTKTQTAAVLTKLDIARPETMTEQVAQRLLDYLLSGSVEPGQRIPSVTRLAEQLGVSRSSVREAVKLLESRGVLDVRQSSGCYFKGNDPNALFRTFEWALLFGTKDVAQFVEARWHIEMLLVELAAQRRSDSDVARLHGYLAAMRDSPDGEAFTRVDLDFHLAIAEAAHNVVLRDVLRGIRSLTVGWIGHNLTRATTPALAYVDHVPIFEAIVEGDSRKARAAMREHMIRATHRLAATMEPEAADAVRQRITALAALAPEGGATQPAPA</sequence>
<dbReference type="Gene3D" id="1.10.10.10">
    <property type="entry name" value="Winged helix-like DNA-binding domain superfamily/Winged helix DNA-binding domain"/>
    <property type="match status" value="1"/>
</dbReference>
<organism evidence="5 6">
    <name type="scientific">Chitinasiproducens palmae</name>
    <dbReference type="NCBI Taxonomy" id="1770053"/>
    <lineage>
        <taxon>Bacteria</taxon>
        <taxon>Pseudomonadati</taxon>
        <taxon>Pseudomonadota</taxon>
        <taxon>Betaproteobacteria</taxon>
        <taxon>Burkholderiales</taxon>
        <taxon>Burkholderiaceae</taxon>
        <taxon>Chitinasiproducens</taxon>
    </lineage>
</organism>
<evidence type="ECO:0000256" key="2">
    <source>
        <dbReference type="ARBA" id="ARBA00023125"/>
    </source>
</evidence>
<dbReference type="PANTHER" id="PTHR43537:SF5">
    <property type="entry name" value="UXU OPERON TRANSCRIPTIONAL REGULATOR"/>
    <property type="match status" value="1"/>
</dbReference>
<dbReference type="SMART" id="SM00345">
    <property type="entry name" value="HTH_GNTR"/>
    <property type="match status" value="1"/>
</dbReference>
<dbReference type="RefSeq" id="WP_091913210.1">
    <property type="nucleotide sequence ID" value="NZ_FNLO01000018.1"/>
</dbReference>
<dbReference type="Pfam" id="PF00392">
    <property type="entry name" value="GntR"/>
    <property type="match status" value="1"/>
</dbReference>
<dbReference type="Proteomes" id="UP000243719">
    <property type="component" value="Unassembled WGS sequence"/>
</dbReference>
<keyword evidence="1" id="KW-0805">Transcription regulation</keyword>
<dbReference type="Gene3D" id="1.20.120.530">
    <property type="entry name" value="GntR ligand-binding domain-like"/>
    <property type="match status" value="1"/>
</dbReference>
<dbReference type="CDD" id="cd07377">
    <property type="entry name" value="WHTH_GntR"/>
    <property type="match status" value="1"/>
</dbReference>
<name>A0A1H2PW07_9BURK</name>
<keyword evidence="2" id="KW-0238">DNA-binding</keyword>
<gene>
    <name evidence="5" type="ORF">SAMN05216551_11811</name>
</gene>
<reference evidence="6" key="1">
    <citation type="submission" date="2016-09" db="EMBL/GenBank/DDBJ databases">
        <authorList>
            <person name="Varghese N."/>
            <person name="Submissions S."/>
        </authorList>
    </citation>
    <scope>NUCLEOTIDE SEQUENCE [LARGE SCALE GENOMIC DNA]</scope>
    <source>
        <strain evidence="6">JS23</strain>
    </source>
</reference>
<dbReference type="InterPro" id="IPR008920">
    <property type="entry name" value="TF_FadR/GntR_C"/>
</dbReference>
<dbReference type="GO" id="GO:0003700">
    <property type="term" value="F:DNA-binding transcription factor activity"/>
    <property type="evidence" value="ECO:0007669"/>
    <property type="project" value="InterPro"/>
</dbReference>
<dbReference type="InterPro" id="IPR011711">
    <property type="entry name" value="GntR_C"/>
</dbReference>
<evidence type="ECO:0000256" key="3">
    <source>
        <dbReference type="ARBA" id="ARBA00023163"/>
    </source>
</evidence>
<dbReference type="SUPFAM" id="SSF46785">
    <property type="entry name" value="Winged helix' DNA-binding domain"/>
    <property type="match status" value="1"/>
</dbReference>
<dbReference type="PRINTS" id="PR00035">
    <property type="entry name" value="HTHGNTR"/>
</dbReference>
<accession>A0A1H2PW07</accession>
<dbReference type="AlphaFoldDB" id="A0A1H2PW07"/>
<keyword evidence="5" id="KW-0670">Pyruvate</keyword>
<evidence type="ECO:0000256" key="1">
    <source>
        <dbReference type="ARBA" id="ARBA00023015"/>
    </source>
</evidence>
<dbReference type="InterPro" id="IPR036390">
    <property type="entry name" value="WH_DNA-bd_sf"/>
</dbReference>
<keyword evidence="6" id="KW-1185">Reference proteome</keyword>
<dbReference type="PROSITE" id="PS50949">
    <property type="entry name" value="HTH_GNTR"/>
    <property type="match status" value="1"/>
</dbReference>
<dbReference type="OrthoDB" id="8680240at2"/>
<dbReference type="Pfam" id="PF07729">
    <property type="entry name" value="FCD"/>
    <property type="match status" value="1"/>
</dbReference>
<protein>
    <submittedName>
        <fullName evidence="5">GntR family transcriptional regulator, transcriptional repressor for pyruvate dehydrogenase complex</fullName>
    </submittedName>
</protein>
<evidence type="ECO:0000313" key="5">
    <source>
        <dbReference type="EMBL" id="SDV51503.1"/>
    </source>
</evidence>
<proteinExistence type="predicted"/>
<dbReference type="STRING" id="1770053.SAMN05216551_11811"/>
<dbReference type="SUPFAM" id="SSF48008">
    <property type="entry name" value="GntR ligand-binding domain-like"/>
    <property type="match status" value="1"/>
</dbReference>
<dbReference type="EMBL" id="FNLO01000018">
    <property type="protein sequence ID" value="SDV51503.1"/>
    <property type="molecule type" value="Genomic_DNA"/>
</dbReference>
<dbReference type="InterPro" id="IPR000524">
    <property type="entry name" value="Tscrpt_reg_HTH_GntR"/>
</dbReference>